<organism evidence="1">
    <name type="scientific">Brassica cretica</name>
    <name type="common">Mustard</name>
    <dbReference type="NCBI Taxonomy" id="69181"/>
    <lineage>
        <taxon>Eukaryota</taxon>
        <taxon>Viridiplantae</taxon>
        <taxon>Streptophyta</taxon>
        <taxon>Embryophyta</taxon>
        <taxon>Tracheophyta</taxon>
        <taxon>Spermatophyta</taxon>
        <taxon>Magnoliopsida</taxon>
        <taxon>eudicotyledons</taxon>
        <taxon>Gunneridae</taxon>
        <taxon>Pentapetalae</taxon>
        <taxon>rosids</taxon>
        <taxon>malvids</taxon>
        <taxon>Brassicales</taxon>
        <taxon>Brassicaceae</taxon>
        <taxon>Brassiceae</taxon>
        <taxon>Brassica</taxon>
    </lineage>
</organism>
<sequence length="172" mass="19127">MPAFDVSDSDSKPISRPGFEILSLLSVQCYQEFAVKTILQALKISEDNYYSLLKKYRWCGDHLFEAWFEGILISSPYLPLPCSTDDNDDDELSCSICMEDYSITNAAPLFVDIDVVQPLHSLFVDVAQIALISVAVRGGPSILEKKCPALDCQHNLGLSLIESLASREILTF</sequence>
<dbReference type="EMBL" id="QGKY02000089">
    <property type="protein sequence ID" value="KAF2614861.1"/>
    <property type="molecule type" value="Genomic_DNA"/>
</dbReference>
<protein>
    <submittedName>
        <fullName evidence="1">Uncharacterized protein</fullName>
    </submittedName>
</protein>
<gene>
    <name evidence="1" type="ORF">F2Q70_00013762</name>
</gene>
<accession>A0A8S9MAC7</accession>
<comment type="caution">
    <text evidence="1">The sequence shown here is derived from an EMBL/GenBank/DDBJ whole genome shotgun (WGS) entry which is preliminary data.</text>
</comment>
<name>A0A8S9MAC7_BRACR</name>
<evidence type="ECO:0000313" key="1">
    <source>
        <dbReference type="EMBL" id="KAF2614861.1"/>
    </source>
</evidence>
<reference evidence="1" key="1">
    <citation type="submission" date="2019-12" db="EMBL/GenBank/DDBJ databases">
        <title>Genome sequencing and annotation of Brassica cretica.</title>
        <authorList>
            <person name="Studholme D.J."/>
            <person name="Sarris P.F."/>
        </authorList>
    </citation>
    <scope>NUCLEOTIDE SEQUENCE</scope>
    <source>
        <strain evidence="1">PFS-102/07</strain>
        <tissue evidence="1">Leaf</tissue>
    </source>
</reference>
<proteinExistence type="predicted"/>
<dbReference type="AlphaFoldDB" id="A0A8S9MAC7"/>